<keyword evidence="1" id="KW-0812">Transmembrane</keyword>
<dbReference type="PANTHER" id="PTHR44757">
    <property type="entry name" value="DIGUANYLATE CYCLASE DGCP"/>
    <property type="match status" value="1"/>
</dbReference>
<dbReference type="SMART" id="SM00267">
    <property type="entry name" value="GGDEF"/>
    <property type="match status" value="1"/>
</dbReference>
<dbReference type="Gene3D" id="3.20.20.450">
    <property type="entry name" value="EAL domain"/>
    <property type="match status" value="1"/>
</dbReference>
<dbReference type="InterPro" id="IPR000160">
    <property type="entry name" value="GGDEF_dom"/>
</dbReference>
<dbReference type="GO" id="GO:0016020">
    <property type="term" value="C:membrane"/>
    <property type="evidence" value="ECO:0007669"/>
    <property type="project" value="UniProtKB-UniRule"/>
</dbReference>
<dbReference type="SMART" id="SM00052">
    <property type="entry name" value="EAL"/>
    <property type="match status" value="1"/>
</dbReference>
<dbReference type="Pfam" id="PF00990">
    <property type="entry name" value="GGDEF"/>
    <property type="match status" value="1"/>
</dbReference>
<feature type="transmembrane region" description="Helical" evidence="1">
    <location>
        <begin position="211"/>
        <end position="234"/>
    </location>
</feature>
<dbReference type="SUPFAM" id="SSF55073">
    <property type="entry name" value="Nucleotide cyclase"/>
    <property type="match status" value="1"/>
</dbReference>
<dbReference type="SUPFAM" id="SSF141868">
    <property type="entry name" value="EAL domain-like"/>
    <property type="match status" value="1"/>
</dbReference>
<feature type="transmembrane region" description="Helical" evidence="1">
    <location>
        <begin position="86"/>
        <end position="105"/>
    </location>
</feature>
<proteinExistence type="predicted"/>
<dbReference type="CDD" id="cd01948">
    <property type="entry name" value="EAL"/>
    <property type="match status" value="1"/>
</dbReference>
<dbReference type="NCBIfam" id="TIGR00254">
    <property type="entry name" value="GGDEF"/>
    <property type="match status" value="1"/>
</dbReference>
<dbReference type="RefSeq" id="WP_126009079.1">
    <property type="nucleotide sequence ID" value="NZ_CP032509.1"/>
</dbReference>
<feature type="transmembrane region" description="Helical" evidence="1">
    <location>
        <begin position="16"/>
        <end position="35"/>
    </location>
</feature>
<name>A0A3S9B2H6_9HYPH</name>
<dbReference type="PROSITE" id="PS50887">
    <property type="entry name" value="GGDEF"/>
    <property type="match status" value="1"/>
</dbReference>
<dbReference type="Gene3D" id="3.30.70.270">
    <property type="match status" value="1"/>
</dbReference>
<feature type="domain" description="GGDEF" evidence="3">
    <location>
        <begin position="283"/>
        <end position="416"/>
    </location>
</feature>
<feature type="transmembrane region" description="Helical" evidence="1">
    <location>
        <begin position="47"/>
        <end position="66"/>
    </location>
</feature>
<dbReference type="EMBL" id="CP032509">
    <property type="protein sequence ID" value="AZN71122.1"/>
    <property type="molecule type" value="Genomic_DNA"/>
</dbReference>
<dbReference type="InterPro" id="IPR005330">
    <property type="entry name" value="MHYT_dom"/>
</dbReference>
<feature type="transmembrane region" description="Helical" evidence="1">
    <location>
        <begin position="178"/>
        <end position="199"/>
    </location>
</feature>
<feature type="transmembrane region" description="Helical" evidence="1">
    <location>
        <begin position="148"/>
        <end position="166"/>
    </location>
</feature>
<dbReference type="InterPro" id="IPR029787">
    <property type="entry name" value="Nucleotide_cyclase"/>
</dbReference>
<dbReference type="InterPro" id="IPR035919">
    <property type="entry name" value="EAL_sf"/>
</dbReference>
<dbReference type="PANTHER" id="PTHR44757:SF2">
    <property type="entry name" value="BIOFILM ARCHITECTURE MAINTENANCE PROTEIN MBAA"/>
    <property type="match status" value="1"/>
</dbReference>
<keyword evidence="6" id="KW-1185">Reference proteome</keyword>
<keyword evidence="1" id="KW-0472">Membrane</keyword>
<dbReference type="Proteomes" id="UP000268192">
    <property type="component" value="Chromosome"/>
</dbReference>
<evidence type="ECO:0000259" key="2">
    <source>
        <dbReference type="PROSITE" id="PS50883"/>
    </source>
</evidence>
<feature type="domain" description="MHYT" evidence="4">
    <location>
        <begin position="12"/>
        <end position="199"/>
    </location>
</feature>
<dbReference type="CDD" id="cd01949">
    <property type="entry name" value="GGDEF"/>
    <property type="match status" value="1"/>
</dbReference>
<protein>
    <submittedName>
        <fullName evidence="5">EAL domain-containing protein</fullName>
    </submittedName>
</protein>
<organism evidence="5 6">
    <name type="scientific">Georhizobium profundi</name>
    <dbReference type="NCBI Taxonomy" id="2341112"/>
    <lineage>
        <taxon>Bacteria</taxon>
        <taxon>Pseudomonadati</taxon>
        <taxon>Pseudomonadota</taxon>
        <taxon>Alphaproteobacteria</taxon>
        <taxon>Hyphomicrobiales</taxon>
        <taxon>Rhizobiaceae</taxon>
        <taxon>Georhizobium</taxon>
    </lineage>
</organism>
<dbReference type="PROSITE" id="PS50924">
    <property type="entry name" value="MHYT"/>
    <property type="match status" value="1"/>
</dbReference>
<keyword evidence="1" id="KW-1133">Transmembrane helix</keyword>
<evidence type="ECO:0000313" key="5">
    <source>
        <dbReference type="EMBL" id="AZN71122.1"/>
    </source>
</evidence>
<gene>
    <name evidence="5" type="ORF">D5400_07395</name>
</gene>
<evidence type="ECO:0000259" key="3">
    <source>
        <dbReference type="PROSITE" id="PS50887"/>
    </source>
</evidence>
<evidence type="ECO:0000259" key="4">
    <source>
        <dbReference type="PROSITE" id="PS50924"/>
    </source>
</evidence>
<dbReference type="AlphaFoldDB" id="A0A3S9B2H6"/>
<accession>A0A3S9B2H6</accession>
<dbReference type="PROSITE" id="PS50883">
    <property type="entry name" value="EAL"/>
    <property type="match status" value="1"/>
</dbReference>
<feature type="domain" description="EAL" evidence="2">
    <location>
        <begin position="425"/>
        <end position="675"/>
    </location>
</feature>
<dbReference type="InterPro" id="IPR043128">
    <property type="entry name" value="Rev_trsase/Diguanyl_cyclase"/>
</dbReference>
<dbReference type="InterPro" id="IPR001633">
    <property type="entry name" value="EAL_dom"/>
</dbReference>
<dbReference type="KEGG" id="abaw:D5400_07395"/>
<feature type="transmembrane region" description="Helical" evidence="1">
    <location>
        <begin position="110"/>
        <end position="128"/>
    </location>
</feature>
<evidence type="ECO:0000256" key="1">
    <source>
        <dbReference type="PROSITE-ProRule" id="PRU00244"/>
    </source>
</evidence>
<dbReference type="InterPro" id="IPR052155">
    <property type="entry name" value="Biofilm_reg_signaling"/>
</dbReference>
<sequence length="700" mass="76126">MVKVLSCLVIDHDLRFVLLAALICLAGCMIAIRLFSRVRRSEGGRRYAWLFLASFLAGATIWTTHFTAMMGFDPGVPHGYEPQSTFLSLLIGVAATFGGFFITALGRETYLAEAGGAILGLGVGAMHYSGVKAYQLQGSIAWDDNLVIASLVIGALFGALSMNRAVRPVTRFCRYGSVAALILAICGTHFTAMGAMTVIPDAGAFRPEMLIPQSILAFGVVSIMVLVLATGAAIHFIDVQTQNEAVDRYRHLALHDPLTSLPNRAYLNSKLESLTDDRAVDAARTAFFAFDLDRFKLVNDVHGHAAGDVLLRELAARIQRMMKPGEFLARVGGDEFVAVKSGIYTKAEASQFADAIVAAVCEPFPYDEHLLSIGASIGISIFPIDGQKPEELLTKADLAMYRAKSIDGPSVCFYDKSMDEGQRSRRALAVSLRQAVAKGELELYYQPQNDAATRQLVGFEALLRWNHPERGMVSPGEFIPIAEESGLICEIGEWVLREACREASTWAQPYRIAVNVAPLQLAQTNLPTIVHEALLNSGLGASRLELEITETGIIEDQTRALHVIRQLKSLGVRIAMDDYGTGYSSLATLKNFPFDKIKIDRSFVDGVNTDRQAAAIVRATIILGSSLDIPVLAEGVESEEHLAFLNAEGCHEVQGFYFGRPLAKKALDVMLAENAPKAEQLVIDLPEAIIPAKPLRQKVA</sequence>
<dbReference type="Pfam" id="PF03707">
    <property type="entry name" value="MHYT"/>
    <property type="match status" value="2"/>
</dbReference>
<reference evidence="5 6" key="1">
    <citation type="submission" date="2018-09" db="EMBL/GenBank/DDBJ databases">
        <title>Marinorhizobium profundi gen. nov., sp. nov., isolated from a deep-sea sediment sample from the New Britain Trench and proposal of Marinorhizobiaceae fam. nov. in the order Rhizobiales of the class Alphaproteobacteria.</title>
        <authorList>
            <person name="Cao J."/>
        </authorList>
    </citation>
    <scope>NUCLEOTIDE SEQUENCE [LARGE SCALE GENOMIC DNA]</scope>
    <source>
        <strain evidence="5 6">WS11</strain>
    </source>
</reference>
<dbReference type="OrthoDB" id="9814202at2"/>
<evidence type="ECO:0000313" key="6">
    <source>
        <dbReference type="Proteomes" id="UP000268192"/>
    </source>
</evidence>
<dbReference type="Pfam" id="PF00563">
    <property type="entry name" value="EAL"/>
    <property type="match status" value="1"/>
</dbReference>